<evidence type="ECO:0000256" key="2">
    <source>
        <dbReference type="ARBA" id="ARBA00022801"/>
    </source>
</evidence>
<evidence type="ECO:0000256" key="4">
    <source>
        <dbReference type="SAM" id="MobiDB-lite"/>
    </source>
</evidence>
<dbReference type="SMART" id="SM00640">
    <property type="entry name" value="Glyco_32"/>
    <property type="match status" value="1"/>
</dbReference>
<keyword evidence="2 6" id="KW-0378">Hydrolase</keyword>
<feature type="region of interest" description="Disordered" evidence="4">
    <location>
        <begin position="242"/>
        <end position="328"/>
    </location>
</feature>
<evidence type="ECO:0000313" key="6">
    <source>
        <dbReference type="EMBL" id="KAF5833739.1"/>
    </source>
</evidence>
<keyword evidence="3" id="KW-0326">Glycosidase</keyword>
<evidence type="ECO:0000313" key="7">
    <source>
        <dbReference type="Proteomes" id="UP000815325"/>
    </source>
</evidence>
<dbReference type="Gene3D" id="2.115.10.20">
    <property type="entry name" value="Glycosyl hydrolase domain, family 43"/>
    <property type="match status" value="1"/>
</dbReference>
<dbReference type="InterPro" id="IPR013148">
    <property type="entry name" value="Glyco_hydro_32_N"/>
</dbReference>
<dbReference type="SUPFAM" id="SSF75005">
    <property type="entry name" value="Arabinanase/levansucrase/invertase"/>
    <property type="match status" value="1"/>
</dbReference>
<dbReference type="GO" id="GO:0016787">
    <property type="term" value="F:hydrolase activity"/>
    <property type="evidence" value="ECO:0007669"/>
    <property type="project" value="UniProtKB-KW"/>
</dbReference>
<gene>
    <name evidence="6" type="ORF">DUNSADRAFT_9846</name>
</gene>
<dbReference type="EMBL" id="MU069794">
    <property type="protein sequence ID" value="KAF5833739.1"/>
    <property type="molecule type" value="Genomic_DNA"/>
</dbReference>
<comment type="caution">
    <text evidence="6">The sequence shown here is derived from an EMBL/GenBank/DDBJ whole genome shotgun (WGS) entry which is preliminary data.</text>
</comment>
<dbReference type="Proteomes" id="UP000815325">
    <property type="component" value="Unassembled WGS sequence"/>
</dbReference>
<dbReference type="Pfam" id="PF00251">
    <property type="entry name" value="Glyco_hydro_32N"/>
    <property type="match status" value="1"/>
</dbReference>
<reference evidence="6" key="1">
    <citation type="submission" date="2017-08" db="EMBL/GenBank/DDBJ databases">
        <authorList>
            <person name="Polle J.E."/>
            <person name="Barry K."/>
            <person name="Cushman J."/>
            <person name="Schmutz J."/>
            <person name="Tran D."/>
            <person name="Hathwaick L.T."/>
            <person name="Yim W.C."/>
            <person name="Jenkins J."/>
            <person name="Mckie-Krisberg Z.M."/>
            <person name="Prochnik S."/>
            <person name="Lindquist E."/>
            <person name="Dockter R.B."/>
            <person name="Adam C."/>
            <person name="Molina H."/>
            <person name="Bunkerborg J."/>
            <person name="Jin E."/>
            <person name="Buchheim M."/>
            <person name="Magnuson J."/>
        </authorList>
    </citation>
    <scope>NUCLEOTIDE SEQUENCE</scope>
    <source>
        <strain evidence="6">CCAP 19/18</strain>
    </source>
</reference>
<evidence type="ECO:0000256" key="1">
    <source>
        <dbReference type="ARBA" id="ARBA00009902"/>
    </source>
</evidence>
<evidence type="ECO:0000259" key="5">
    <source>
        <dbReference type="Pfam" id="PF00251"/>
    </source>
</evidence>
<evidence type="ECO:0000256" key="3">
    <source>
        <dbReference type="ARBA" id="ARBA00023295"/>
    </source>
</evidence>
<feature type="domain" description="Glycosyl hydrolase family 32 N-terminal" evidence="5">
    <location>
        <begin position="20"/>
        <end position="280"/>
    </location>
</feature>
<proteinExistence type="inferred from homology"/>
<dbReference type="InterPro" id="IPR023296">
    <property type="entry name" value="Glyco_hydro_beta-prop_sf"/>
</dbReference>
<name>A0ABQ7GGK5_DUNSA</name>
<keyword evidence="7" id="KW-1185">Reference proteome</keyword>
<dbReference type="InterPro" id="IPR001362">
    <property type="entry name" value="Glyco_hydro_32"/>
</dbReference>
<sequence>MERPWSSPQMGANSNWSAVDKPHGPLYFNGTYHIFYQHLPGSAQWGFNLVWGHATSQDLVHWQLMDHAIEPTKGSVDNDGCFSGCAAVDTDGTPCLLYSAVRLRGSAAAGPLPPSECDLSLPFIETQCIVYAEEPYKDLRLPNWRKSNVPLLCLPPAGLNLAGWRDPYVVGPPVRHPERGWTILIGAGIKEQGGTTLVYRSWELSRGWKLAGELCCGKKEDGTGIVWECPLLARLEPLDADRMPAGHKHHHLHHQHHRHHHHHHHQNQQQHHHQNHDQNQQSHHDHDAHSENQQSRKSHHSQDAQSPLIGSKLHDANNSGLHGSPKRLPRSHFFCISPDACTNPTLYYLGDYLEAEEAQGEQVARAATTMDPTPSRKNGAYGNGVADASGAGCPKFLVRDALGPFKLDLGDILYAPNTLMDLGKEDHLKPSMAAPDPCKPPAILTCAHVFSWAAAAAEAAACFAGQRIANNDANLPSIPRLQKGQLSKKPDLLLTQPHASLWGKVLPTNIVVVIIEYIILF</sequence>
<protein>
    <submittedName>
        <fullName evidence="6">Glycosyl hydrolase</fullName>
    </submittedName>
</protein>
<feature type="compositionally biased region" description="Basic residues" evidence="4">
    <location>
        <begin position="245"/>
        <end position="274"/>
    </location>
</feature>
<dbReference type="PANTHER" id="PTHR31953">
    <property type="entry name" value="BETA-FRUCTOFURANOSIDASE, INSOLUBLE ISOENZYME CWINV1-RELATED"/>
    <property type="match status" value="1"/>
</dbReference>
<accession>A0ABQ7GGK5</accession>
<organism evidence="6 7">
    <name type="scientific">Dunaliella salina</name>
    <name type="common">Green alga</name>
    <name type="synonym">Protococcus salinus</name>
    <dbReference type="NCBI Taxonomy" id="3046"/>
    <lineage>
        <taxon>Eukaryota</taxon>
        <taxon>Viridiplantae</taxon>
        <taxon>Chlorophyta</taxon>
        <taxon>core chlorophytes</taxon>
        <taxon>Chlorophyceae</taxon>
        <taxon>CS clade</taxon>
        <taxon>Chlamydomonadales</taxon>
        <taxon>Dunaliellaceae</taxon>
        <taxon>Dunaliella</taxon>
    </lineage>
</organism>
<comment type="similarity">
    <text evidence="1">Belongs to the glycosyl hydrolase 32 family.</text>
</comment>
<dbReference type="CDD" id="cd08996">
    <property type="entry name" value="GH32_FFase"/>
    <property type="match status" value="1"/>
</dbReference>
<dbReference type="InterPro" id="IPR050551">
    <property type="entry name" value="Fructan_Metab_Enzymes"/>
</dbReference>